<dbReference type="Proteomes" id="UP000018852">
    <property type="component" value="Unassembled WGS sequence"/>
</dbReference>
<gene>
    <name evidence="1" type="ORF">Q605_AUC00755G0004</name>
</gene>
<comment type="caution">
    <text evidence="1">The sequence shown here is derived from an EMBL/GenBank/DDBJ whole genome shotgun (WGS) entry which is preliminary data.</text>
</comment>
<evidence type="ECO:0000313" key="2">
    <source>
        <dbReference type="Proteomes" id="UP000018852"/>
    </source>
</evidence>
<accession>W1VGR5</accession>
<evidence type="ECO:0000313" key="1">
    <source>
        <dbReference type="EMBL" id="ETJ04045.1"/>
    </source>
</evidence>
<reference evidence="1 2" key="1">
    <citation type="submission" date="2013-12" db="EMBL/GenBank/DDBJ databases">
        <title>A Varibaculum cambriense genome reconstructed from a premature infant gut community with otherwise low bacterial novelty that shifts toward anaerobic metabolism during the third week of life.</title>
        <authorList>
            <person name="Brown C.T."/>
            <person name="Sharon I."/>
            <person name="Thomas B.C."/>
            <person name="Castelle C.J."/>
            <person name="Morowitz M.J."/>
            <person name="Banfield J.F."/>
        </authorList>
    </citation>
    <scope>NUCLEOTIDE SEQUENCE [LARGE SCALE GENOMIC DNA]</scope>
    <source>
        <strain evidence="2">DORA_12</strain>
    </source>
</reference>
<proteinExistence type="predicted"/>
<dbReference type="EMBL" id="AZLV01000755">
    <property type="protein sequence ID" value="ETJ04045.1"/>
    <property type="molecule type" value="Genomic_DNA"/>
</dbReference>
<organism evidence="1 2">
    <name type="scientific">Actinomyces urogenitalis DORA_12</name>
    <dbReference type="NCBI Taxonomy" id="1403939"/>
    <lineage>
        <taxon>Bacteria</taxon>
        <taxon>Bacillati</taxon>
        <taxon>Actinomycetota</taxon>
        <taxon>Actinomycetes</taxon>
        <taxon>Actinomycetales</taxon>
        <taxon>Actinomycetaceae</taxon>
        <taxon>Actinomyces</taxon>
    </lineage>
</organism>
<sequence>MTPTAVSKAIESGVRRGTRLAMNPTIGSFRAIQTKPAPQSSTVRMAWVDTAQYMNRAMSMQKASQK</sequence>
<dbReference type="AlphaFoldDB" id="W1VGR5"/>
<protein>
    <submittedName>
        <fullName evidence="1">Uncharacterized protein</fullName>
    </submittedName>
</protein>
<name>W1VGR5_9ACTO</name>